<dbReference type="InterPro" id="IPR040206">
    <property type="entry name" value="Zds1/2"/>
</dbReference>
<dbReference type="GO" id="GO:0010971">
    <property type="term" value="P:positive regulation of G2/M transition of mitotic cell cycle"/>
    <property type="evidence" value="ECO:0007669"/>
    <property type="project" value="TreeGrafter"/>
</dbReference>
<dbReference type="STRING" id="2163413.A0A4P6XMM6"/>
<feature type="compositionally biased region" description="Basic and acidic residues" evidence="1">
    <location>
        <begin position="843"/>
        <end position="865"/>
    </location>
</feature>
<feature type="region of interest" description="Disordered" evidence="1">
    <location>
        <begin position="1"/>
        <end position="28"/>
    </location>
</feature>
<dbReference type="PANTHER" id="PTHR28089">
    <property type="entry name" value="PROTEIN ZDS1-RELATED"/>
    <property type="match status" value="1"/>
</dbReference>
<feature type="region of interest" description="Disordered" evidence="1">
    <location>
        <begin position="662"/>
        <end position="691"/>
    </location>
</feature>
<dbReference type="SMART" id="SM01327">
    <property type="entry name" value="Zds_C"/>
    <property type="match status" value="1"/>
</dbReference>
<dbReference type="Pfam" id="PF08632">
    <property type="entry name" value="Zds_C"/>
    <property type="match status" value="1"/>
</dbReference>
<feature type="compositionally biased region" description="Basic and acidic residues" evidence="1">
    <location>
        <begin position="901"/>
        <end position="912"/>
    </location>
</feature>
<feature type="compositionally biased region" description="Basic and acidic residues" evidence="1">
    <location>
        <begin position="662"/>
        <end position="671"/>
    </location>
</feature>
<dbReference type="EMBL" id="CP034457">
    <property type="protein sequence ID" value="QBM87268.1"/>
    <property type="molecule type" value="Genomic_DNA"/>
</dbReference>
<feature type="compositionally biased region" description="Basic and acidic residues" evidence="1">
    <location>
        <begin position="785"/>
        <end position="794"/>
    </location>
</feature>
<feature type="compositionally biased region" description="Polar residues" evidence="1">
    <location>
        <begin position="417"/>
        <end position="432"/>
    </location>
</feature>
<gene>
    <name evidence="3" type="primary">MPUL0B04680</name>
    <name evidence="3" type="ORF">METSCH_B04680</name>
</gene>
<feature type="region of interest" description="Disordered" evidence="1">
    <location>
        <begin position="996"/>
        <end position="1020"/>
    </location>
</feature>
<feature type="region of interest" description="Disordered" evidence="1">
    <location>
        <begin position="777"/>
        <end position="953"/>
    </location>
</feature>
<accession>A0A4P6XMM6</accession>
<feature type="compositionally biased region" description="Basic and acidic residues" evidence="1">
    <location>
        <begin position="934"/>
        <end position="948"/>
    </location>
</feature>
<feature type="region of interest" description="Disordered" evidence="1">
    <location>
        <begin position="498"/>
        <end position="579"/>
    </location>
</feature>
<organism evidence="3 4">
    <name type="scientific">Metschnikowia aff. pulcherrima</name>
    <dbReference type="NCBI Taxonomy" id="2163413"/>
    <lineage>
        <taxon>Eukaryota</taxon>
        <taxon>Fungi</taxon>
        <taxon>Dikarya</taxon>
        <taxon>Ascomycota</taxon>
        <taxon>Saccharomycotina</taxon>
        <taxon>Pichiomycetes</taxon>
        <taxon>Metschnikowiaceae</taxon>
        <taxon>Metschnikowia</taxon>
    </lineage>
</organism>
<feature type="compositionally biased region" description="Basic and acidic residues" evidence="1">
    <location>
        <begin position="1052"/>
        <end position="1062"/>
    </location>
</feature>
<evidence type="ECO:0000313" key="4">
    <source>
        <dbReference type="Proteomes" id="UP000292447"/>
    </source>
</evidence>
<feature type="compositionally biased region" description="Polar residues" evidence="1">
    <location>
        <begin position="401"/>
        <end position="410"/>
    </location>
</feature>
<feature type="compositionally biased region" description="Polar residues" evidence="1">
    <location>
        <begin position="102"/>
        <end position="126"/>
    </location>
</feature>
<dbReference type="PANTHER" id="PTHR28089:SF1">
    <property type="entry name" value="PROTEIN ZDS1-RELATED"/>
    <property type="match status" value="1"/>
</dbReference>
<feature type="region of interest" description="Disordered" evidence="1">
    <location>
        <begin position="298"/>
        <end position="372"/>
    </location>
</feature>
<evidence type="ECO:0000259" key="2">
    <source>
        <dbReference type="SMART" id="SM01327"/>
    </source>
</evidence>
<feature type="region of interest" description="Disordered" evidence="1">
    <location>
        <begin position="1050"/>
        <end position="1097"/>
    </location>
</feature>
<sequence length="1236" mass="137794">MPRTKLRSPSTSPAKNTPEHYESAAREIEQEKQMVAALKRLLIGHLMNLDPDIPALDASFSFLLDRELSSEPETYLEAPLSAHLLSESEESETLDSHEDITRSNSAANARNPLSKSESPENTQPSSVGEEPRSDELLWVPANVHPEVNPQQYKNHVKSAIDELLERKLSRLKLANRLKRSLLSFLTTDDVGTETETPAYNGKREIAAETQNFAGSHDHRSQNRLSNPLLRRLTSELQTMSRLAGMDSSDAVTLARSLSTSSLGYSDVERTAIDDLEHANHSGSASHAELVDVGYDEHAPVPFKTPTHSPRLNLPLDYGRRHTHRADPSFRPGPNGLLRSPSGHASDDFSLRRSRRVDYRKSPTTSLLGSQLQNNKAGKLAQLRHNLSLSNLQSDLRPGLQAGQNSNFTDTNAKRENSTSNHSAPRSSMQKINPRSSQVLFSYKVPAHSSHTRSLSSKSAPGVPLAALSANDSPYSTAKTSDALGRNLLATKYSQHNLTSKTLSHPSPAAQPLYKISDPSTSPRLGSRKSSREHEKKAKYGPLSGQKAHDHYQMRDLNSSWNSRSSHSHRQVSPTSPLMQSFPMRVLSSNEGQWLEQHKRYVSPNSLPASSSQQTPRLISGEKLVSMKSRPYNKRDKTRELNQNLDLLRNEINEFKESLATKVDSNKTKEDAVQALSSEPLKDSNAGSEPADFSFDLTHQDVSYEDTLGIEADVLTELGTPEKQRQETSVSDDGRDLSTFDEPKTDEIVSIPESSDVESTHFRETVAQDTRMTQNLLAGQSTESLQVEKSRDQSKETFVNELGPSNTSLLEAGENHELKGDSVQVRTPKHSRAEKVGMYGLIQDGEHKSSSEEVQAKEVTSRKVSKDSQTSTKLSEKDSAKLSSGASAEVEKKRSKKPWPWSKEKSSSKKGIDQKSALTEIRSPVRSVSSPEMAGLKRESPATKDESPGKENAITKFFRKKRSSSVSHEKLTSEIALAKVSHESSEIEREHLSNVHFKEKRNSRASAKSGYEDALSQDSSKELIREKLNDDVKKVDEKRVSSRIKNKIKNMKKIHEGKEEKAEQTGASAVTPEEEKANEDDSKPKSTLEVQEKLKKSIKRYSRPNQPIEFTDSAFGFPLPPPSSSTLVMIDYRFPVHVERAIYRLSHLKLANPKRSLREQVILSNFMYAYLNLVDHTLHLEQQMTLDEFETAQPDGDLDFLGDQDIDTEFEADDGFEESDFDSIKIDLDVKDNQISV</sequence>
<dbReference type="Proteomes" id="UP000292447">
    <property type="component" value="Chromosome II"/>
</dbReference>
<keyword evidence="4" id="KW-1185">Reference proteome</keyword>
<dbReference type="InterPro" id="IPR013941">
    <property type="entry name" value="ZDS1_C"/>
</dbReference>
<feature type="region of interest" description="Disordered" evidence="1">
    <location>
        <begin position="715"/>
        <end position="759"/>
    </location>
</feature>
<protein>
    <submittedName>
        <fullName evidence="3">Activator of mitotic machinery Cdc14 phosphatase activation C-term</fullName>
    </submittedName>
</protein>
<name>A0A4P6XMM6_9ASCO</name>
<evidence type="ECO:0000256" key="1">
    <source>
        <dbReference type="SAM" id="MobiDB-lite"/>
    </source>
</evidence>
<feature type="region of interest" description="Disordered" evidence="1">
    <location>
        <begin position="603"/>
        <end position="627"/>
    </location>
</feature>
<dbReference type="GO" id="GO:0030010">
    <property type="term" value="P:establishment of cell polarity"/>
    <property type="evidence" value="ECO:0007669"/>
    <property type="project" value="TreeGrafter"/>
</dbReference>
<feature type="region of interest" description="Disordered" evidence="1">
    <location>
        <begin position="86"/>
        <end position="132"/>
    </location>
</feature>
<proteinExistence type="predicted"/>
<reference evidence="4" key="1">
    <citation type="submission" date="2019-03" db="EMBL/GenBank/DDBJ databases">
        <title>Snf2 controls pulcherriminic acid biosynthesis and connects pigmentation and antifungal activity of the yeast Metschnikowia pulcherrima.</title>
        <authorList>
            <person name="Gore-Lloyd D."/>
            <person name="Sumann I."/>
            <person name="Brachmann A.O."/>
            <person name="Schneeberger K."/>
            <person name="Ortiz-Merino R.A."/>
            <person name="Moreno-Beltran M."/>
            <person name="Schlaefli M."/>
            <person name="Kirner P."/>
            <person name="Santos Kron A."/>
            <person name="Wolfe K.H."/>
            <person name="Piel J."/>
            <person name="Ahrens C.H."/>
            <person name="Henk D."/>
            <person name="Freimoser F.M."/>
        </authorList>
    </citation>
    <scope>NUCLEOTIDE SEQUENCE [LARGE SCALE GENOMIC DNA]</scope>
    <source>
        <strain evidence="4">APC 1.2</strain>
    </source>
</reference>
<evidence type="ECO:0000313" key="3">
    <source>
        <dbReference type="EMBL" id="QBM87268.1"/>
    </source>
</evidence>
<feature type="region of interest" description="Disordered" evidence="1">
    <location>
        <begin position="395"/>
        <end position="432"/>
    </location>
</feature>
<feature type="compositionally biased region" description="Polar residues" evidence="1">
    <location>
        <begin position="603"/>
        <end position="616"/>
    </location>
</feature>
<feature type="compositionally biased region" description="Basic and acidic residues" evidence="1">
    <location>
        <begin position="719"/>
        <end position="746"/>
    </location>
</feature>
<dbReference type="AlphaFoldDB" id="A0A4P6XMM6"/>
<feature type="compositionally biased region" description="Basic and acidic residues" evidence="1">
    <location>
        <begin position="17"/>
        <end position="28"/>
    </location>
</feature>
<feature type="compositionally biased region" description="Basic and acidic residues" evidence="1">
    <location>
        <begin position="344"/>
        <end position="360"/>
    </location>
</feature>
<feature type="domain" description="Protein Zds1 C-terminal" evidence="2">
    <location>
        <begin position="1122"/>
        <end position="1174"/>
    </location>
</feature>
<feature type="compositionally biased region" description="Basic and acidic residues" evidence="1">
    <location>
        <begin position="1072"/>
        <end position="1094"/>
    </location>
</feature>
<feature type="compositionally biased region" description="Polar residues" evidence="1">
    <location>
        <begin position="361"/>
        <end position="372"/>
    </location>
</feature>
<dbReference type="GO" id="GO:0005737">
    <property type="term" value="C:cytoplasm"/>
    <property type="evidence" value="ECO:0007669"/>
    <property type="project" value="TreeGrafter"/>
</dbReference>